<dbReference type="PROSITE" id="PS50013">
    <property type="entry name" value="CHROMO_2"/>
    <property type="match status" value="1"/>
</dbReference>
<dbReference type="InterPro" id="IPR001965">
    <property type="entry name" value="Znf_PHD"/>
</dbReference>
<feature type="compositionally biased region" description="Basic residues" evidence="4">
    <location>
        <begin position="766"/>
        <end position="780"/>
    </location>
</feature>
<dbReference type="PRINTS" id="PR00929">
    <property type="entry name" value="ATHOOK"/>
</dbReference>
<reference evidence="7" key="1">
    <citation type="journal article" date="2012" name="Science">
        <title>The Paleozoic origin of enzymatic lignin decomposition reconstructed from 31 fungal genomes.</title>
        <authorList>
            <person name="Floudas D."/>
            <person name="Binder M."/>
            <person name="Riley R."/>
            <person name="Barry K."/>
            <person name="Blanchette R.A."/>
            <person name="Henrissat B."/>
            <person name="Martinez A.T."/>
            <person name="Otillar R."/>
            <person name="Spatafora J.W."/>
            <person name="Yadav J.S."/>
            <person name="Aerts A."/>
            <person name="Benoit I."/>
            <person name="Boyd A."/>
            <person name="Carlson A."/>
            <person name="Copeland A."/>
            <person name="Coutinho P.M."/>
            <person name="de Vries R.P."/>
            <person name="Ferreira P."/>
            <person name="Findley K."/>
            <person name="Foster B."/>
            <person name="Gaskell J."/>
            <person name="Glotzer D."/>
            <person name="Gorecki P."/>
            <person name="Heitman J."/>
            <person name="Hesse C."/>
            <person name="Hori C."/>
            <person name="Igarashi K."/>
            <person name="Jurgens J.A."/>
            <person name="Kallen N."/>
            <person name="Kersten P."/>
            <person name="Kohler A."/>
            <person name="Kuees U."/>
            <person name="Kumar T.K.A."/>
            <person name="Kuo A."/>
            <person name="LaButti K."/>
            <person name="Larrondo L.F."/>
            <person name="Lindquist E."/>
            <person name="Ling A."/>
            <person name="Lombard V."/>
            <person name="Lucas S."/>
            <person name="Lundell T."/>
            <person name="Martin R."/>
            <person name="McLaughlin D.J."/>
            <person name="Morgenstern I."/>
            <person name="Morin E."/>
            <person name="Murat C."/>
            <person name="Nagy L.G."/>
            <person name="Nolan M."/>
            <person name="Ohm R.A."/>
            <person name="Patyshakuliyeva A."/>
            <person name="Rokas A."/>
            <person name="Ruiz-Duenas F.J."/>
            <person name="Sabat G."/>
            <person name="Salamov A."/>
            <person name="Samejima M."/>
            <person name="Schmutz J."/>
            <person name="Slot J.C."/>
            <person name="St John F."/>
            <person name="Stenlid J."/>
            <person name="Sun H."/>
            <person name="Sun S."/>
            <person name="Syed K."/>
            <person name="Tsang A."/>
            <person name="Wiebenga A."/>
            <person name="Young D."/>
            <person name="Pisabarro A."/>
            <person name="Eastwood D.C."/>
            <person name="Martin F."/>
            <person name="Cullen D."/>
            <person name="Grigoriev I.V."/>
            <person name="Hibbett D.S."/>
        </authorList>
    </citation>
    <scope>NUCLEOTIDE SEQUENCE [LARGE SCALE GENOMIC DNA]</scope>
    <source>
        <strain evidence="7">RWD-64-598 SS2</strain>
    </source>
</reference>
<feature type="compositionally biased region" description="Low complexity" evidence="4">
    <location>
        <begin position="579"/>
        <end position="591"/>
    </location>
</feature>
<dbReference type="InterPro" id="IPR016197">
    <property type="entry name" value="Chromo-like_dom_sf"/>
</dbReference>
<sequence length="1119" mass="123118">MFFAAAPYAQLPLQPDYSLLLERIKDLHDDLQAARIASDERLLNLEGLMKEAQNATADTYTKIQSLQDAVTETKDAVKDARDASERSTEAIREQLVGVQEKLDHVVTIQETPNEIAPAASAPRRESATTNPDPLWASVMNIEELERKTSGNRRSTEEPFQHDHSRRNSDMTTWDASCMHSTFMSVDASGQRQPSKSLTPVNWSHNRNEPQDYASQDSSRENTPSYPPGSDLDLAPYKIVTERSASPDDTMRALRRSVLGDSVAGAVVLDPWNQRESASVLPPPLAHVPSTPPLPSPPPTTSPDPRRVSASSVPPRYSETPSLPDQHIDSDLPHEPENVVEERHSEPVADASDPVLALELQEREAGPKTQGSEPVMDTSDPTTTPEPQESEPAEKVQEFEYTMEAQDLEPVAEAKEFESAVMEPLAIELVVEAPAVKPIVEAQGAECRLETQEMSDHVTETERPDIAESPAPEDVVESPQPELGAQGQTPEHNVKTPSPQAPETTQEKKTEPVVNPPSSDAEVQSSDDAMDNAMLDSPPESTSTDRDQEEADVILALMGGASAHSSPIAPPQTPRLAIDTLPLSSPLTALSSSDEDEDESMATEKPSPPTSDEEDVVIVTPKFKRKSRRKKLGVRAGDHEEEDDDDDYNDISERALPRRPTSVIPPPRPSTSLRPRKRPAEVVDSSEPPEAQEASPIPDPTLDEILEMPEKDRSLQHLFRLTMAGKGEGQGAKRKAEVLPTSMSASTANTIKLGGGRRQEESASAPRLKRKRGPVKGHAHTHMQEESASAPPLKKKRAPGTGQGHAHTHMPVLEESASAPPPTQKRKRGRPKKPETIAREKQAELERLRVQQQQGEQTEGEEHATLPGQLQRSLTGLGRHNKEKAAKTKKGASAAMRVKAEPETNTVIPPPRPRGRPRKSEGSNNAGPSTVSTERMKSEGTVDGYEWPPIEDYGELDGFSRQLIQCDNCDVWYHFVCVGISAGDPRLAEGVLFICPPCTLEPARRISLRNRTESCGRPKCQLSPAAQEFFMERIIGRRRCGQAGFKWLVKWDGFPITMASWITEGQMTDNSVYLFRDFCLAARDENIDLEEPQEVVLLKEATKGEWAWEGDRCLIPVDSD</sequence>
<dbReference type="InterPro" id="IPR013083">
    <property type="entry name" value="Znf_RING/FYVE/PHD"/>
</dbReference>
<feature type="region of interest" description="Disordered" evidence="4">
    <location>
        <begin position="276"/>
        <end position="395"/>
    </location>
</feature>
<feature type="compositionally biased region" description="Basic residues" evidence="4">
    <location>
        <begin position="621"/>
        <end position="632"/>
    </location>
</feature>
<name>A0A5M3MH91_CONPW</name>
<feature type="compositionally biased region" description="Basic residues" evidence="4">
    <location>
        <begin position="878"/>
        <end position="889"/>
    </location>
</feature>
<dbReference type="GO" id="GO:0008270">
    <property type="term" value="F:zinc ion binding"/>
    <property type="evidence" value="ECO:0007669"/>
    <property type="project" value="UniProtKB-KW"/>
</dbReference>
<feature type="compositionally biased region" description="Low complexity" evidence="4">
    <location>
        <begin position="376"/>
        <end position="386"/>
    </location>
</feature>
<dbReference type="Pfam" id="PF00628">
    <property type="entry name" value="PHD"/>
    <property type="match status" value="1"/>
</dbReference>
<accession>A0A5M3MH91</accession>
<dbReference type="InterPro" id="IPR019787">
    <property type="entry name" value="Znf_PHD-finger"/>
</dbReference>
<dbReference type="SUPFAM" id="SSF54160">
    <property type="entry name" value="Chromo domain-like"/>
    <property type="match status" value="1"/>
</dbReference>
<dbReference type="GeneID" id="19201237"/>
<dbReference type="SMART" id="SM00384">
    <property type="entry name" value="AT_hook"/>
    <property type="match status" value="2"/>
</dbReference>
<evidence type="ECO:0000256" key="2">
    <source>
        <dbReference type="ARBA" id="ARBA00022771"/>
    </source>
</evidence>
<keyword evidence="3" id="KW-0862">Zinc</keyword>
<feature type="compositionally biased region" description="Polar residues" evidence="4">
    <location>
        <begin position="185"/>
        <end position="204"/>
    </location>
</feature>
<evidence type="ECO:0000256" key="3">
    <source>
        <dbReference type="ARBA" id="ARBA00022833"/>
    </source>
</evidence>
<feature type="compositionally biased region" description="Polar residues" evidence="4">
    <location>
        <begin position="515"/>
        <end position="526"/>
    </location>
</feature>
<protein>
    <recommendedName>
        <fullName evidence="5">Chromo domain-containing protein</fullName>
    </recommendedName>
</protein>
<dbReference type="OMA" id="GHAHTHM"/>
<feature type="compositionally biased region" description="Basic and acidic residues" evidence="4">
    <location>
        <begin position="143"/>
        <end position="168"/>
    </location>
</feature>
<evidence type="ECO:0000256" key="4">
    <source>
        <dbReference type="SAM" id="MobiDB-lite"/>
    </source>
</evidence>
<feature type="domain" description="Chromo" evidence="5">
    <location>
        <begin position="1028"/>
        <end position="1077"/>
    </location>
</feature>
<dbReference type="CDD" id="cd15517">
    <property type="entry name" value="PHD_TCF19_like"/>
    <property type="match status" value="1"/>
</dbReference>
<dbReference type="Proteomes" id="UP000053558">
    <property type="component" value="Unassembled WGS sequence"/>
</dbReference>
<dbReference type="InterPro" id="IPR000953">
    <property type="entry name" value="Chromo/chromo_shadow_dom"/>
</dbReference>
<feature type="region of interest" description="Disordered" evidence="4">
    <location>
        <begin position="113"/>
        <end position="170"/>
    </location>
</feature>
<feature type="region of interest" description="Disordered" evidence="4">
    <location>
        <begin position="185"/>
        <end position="234"/>
    </location>
</feature>
<evidence type="ECO:0000313" key="7">
    <source>
        <dbReference type="Proteomes" id="UP000053558"/>
    </source>
</evidence>
<dbReference type="SMART" id="SM00249">
    <property type="entry name" value="PHD"/>
    <property type="match status" value="1"/>
</dbReference>
<feature type="compositionally biased region" description="Acidic residues" evidence="4">
    <location>
        <begin position="638"/>
        <end position="649"/>
    </location>
</feature>
<organism evidence="6 7">
    <name type="scientific">Coniophora puteana (strain RWD-64-598)</name>
    <name type="common">Brown rot fungus</name>
    <dbReference type="NCBI Taxonomy" id="741705"/>
    <lineage>
        <taxon>Eukaryota</taxon>
        <taxon>Fungi</taxon>
        <taxon>Dikarya</taxon>
        <taxon>Basidiomycota</taxon>
        <taxon>Agaricomycotina</taxon>
        <taxon>Agaricomycetes</taxon>
        <taxon>Agaricomycetidae</taxon>
        <taxon>Boletales</taxon>
        <taxon>Coniophorineae</taxon>
        <taxon>Coniophoraceae</taxon>
        <taxon>Coniophora</taxon>
    </lineage>
</organism>
<dbReference type="GO" id="GO:0003677">
    <property type="term" value="F:DNA binding"/>
    <property type="evidence" value="ECO:0007669"/>
    <property type="project" value="InterPro"/>
</dbReference>
<dbReference type="AlphaFoldDB" id="A0A5M3MH91"/>
<dbReference type="InterPro" id="IPR011011">
    <property type="entry name" value="Znf_FYVE_PHD"/>
</dbReference>
<dbReference type="EMBL" id="JH711582">
    <property type="protein sequence ID" value="EIW78376.1"/>
    <property type="molecule type" value="Genomic_DNA"/>
</dbReference>
<dbReference type="KEGG" id="cput:CONPUDRAFT_138676"/>
<feature type="region of interest" description="Disordered" evidence="4">
    <location>
        <begin position="723"/>
        <end position="945"/>
    </location>
</feature>
<feature type="compositionally biased region" description="Pro residues" evidence="4">
    <location>
        <begin position="280"/>
        <end position="301"/>
    </location>
</feature>
<dbReference type="Gene3D" id="3.30.40.10">
    <property type="entry name" value="Zinc/RING finger domain, C3HC4 (zinc finger)"/>
    <property type="match status" value="1"/>
</dbReference>
<keyword evidence="1" id="KW-0479">Metal-binding</keyword>
<proteinExistence type="predicted"/>
<dbReference type="RefSeq" id="XP_007771423.1">
    <property type="nucleotide sequence ID" value="XM_007773233.1"/>
</dbReference>
<feature type="compositionally biased region" description="Polar residues" evidence="4">
    <location>
        <begin position="921"/>
        <end position="932"/>
    </location>
</feature>
<dbReference type="SUPFAM" id="SSF57903">
    <property type="entry name" value="FYVE/PHD zinc finger"/>
    <property type="match status" value="1"/>
</dbReference>
<dbReference type="Gene3D" id="2.40.50.40">
    <property type="match status" value="1"/>
</dbReference>
<dbReference type="GO" id="GO:0006338">
    <property type="term" value="P:chromatin remodeling"/>
    <property type="evidence" value="ECO:0007669"/>
    <property type="project" value="UniProtKB-ARBA"/>
</dbReference>
<evidence type="ECO:0000259" key="5">
    <source>
        <dbReference type="PROSITE" id="PS50013"/>
    </source>
</evidence>
<feature type="compositionally biased region" description="Basic and acidic residues" evidence="4">
    <location>
        <begin position="831"/>
        <end position="848"/>
    </location>
</feature>
<keyword evidence="7" id="KW-1185">Reference proteome</keyword>
<comment type="caution">
    <text evidence="6">The sequence shown here is derived from an EMBL/GenBank/DDBJ whole genome shotgun (WGS) entry which is preliminary data.</text>
</comment>
<feature type="compositionally biased region" description="Polar residues" evidence="4">
    <location>
        <begin position="212"/>
        <end position="223"/>
    </location>
</feature>
<dbReference type="InterPro" id="IPR017956">
    <property type="entry name" value="AT_hook_DNA-bd_motif"/>
</dbReference>
<evidence type="ECO:0000256" key="1">
    <source>
        <dbReference type="ARBA" id="ARBA00022723"/>
    </source>
</evidence>
<keyword evidence="2" id="KW-0863">Zinc-finger</keyword>
<feature type="compositionally biased region" description="Polar residues" evidence="4">
    <location>
        <begin position="740"/>
        <end position="749"/>
    </location>
</feature>
<feature type="region of interest" description="Disordered" evidence="4">
    <location>
        <begin position="441"/>
        <end position="708"/>
    </location>
</feature>
<dbReference type="OrthoDB" id="436852at2759"/>
<gene>
    <name evidence="6" type="ORF">CONPUDRAFT_138676</name>
</gene>
<feature type="compositionally biased region" description="Polar residues" evidence="4">
    <location>
        <begin position="485"/>
        <end position="503"/>
    </location>
</feature>
<feature type="compositionally biased region" description="Basic and acidic residues" evidence="4">
    <location>
        <begin position="325"/>
        <end position="346"/>
    </location>
</feature>
<evidence type="ECO:0000313" key="6">
    <source>
        <dbReference type="EMBL" id="EIW78376.1"/>
    </source>
</evidence>
<feature type="compositionally biased region" description="Basic and acidic residues" evidence="4">
    <location>
        <begin position="446"/>
        <end position="465"/>
    </location>
</feature>